<dbReference type="SMART" id="SM00184">
    <property type="entry name" value="RING"/>
    <property type="match status" value="1"/>
</dbReference>
<feature type="compositionally biased region" description="Basic residues" evidence="5">
    <location>
        <begin position="23"/>
        <end position="37"/>
    </location>
</feature>
<accession>A0AAV6FII6</accession>
<feature type="domain" description="RING-type" evidence="6">
    <location>
        <begin position="237"/>
        <end position="278"/>
    </location>
</feature>
<feature type="compositionally biased region" description="Polar residues" evidence="5">
    <location>
        <begin position="131"/>
        <end position="141"/>
    </location>
</feature>
<dbReference type="PANTHER" id="PTHR45931">
    <property type="entry name" value="SI:CH211-59O9.10"/>
    <property type="match status" value="1"/>
</dbReference>
<dbReference type="InterPro" id="IPR013083">
    <property type="entry name" value="Znf_RING/FYVE/PHD"/>
</dbReference>
<evidence type="ECO:0000256" key="1">
    <source>
        <dbReference type="ARBA" id="ARBA00022723"/>
    </source>
</evidence>
<dbReference type="PROSITE" id="PS50089">
    <property type="entry name" value="ZF_RING_2"/>
    <property type="match status" value="1"/>
</dbReference>
<keyword evidence="2 4" id="KW-0863">Zinc-finger</keyword>
<dbReference type="Proteomes" id="UP000823561">
    <property type="component" value="Chromosome 24"/>
</dbReference>
<dbReference type="PANTHER" id="PTHR45931:SF3">
    <property type="entry name" value="RING ZINC FINGER-CONTAINING PROTEIN"/>
    <property type="match status" value="1"/>
</dbReference>
<protein>
    <recommendedName>
        <fullName evidence="6">RING-type domain-containing protein</fullName>
    </recommendedName>
</protein>
<gene>
    <name evidence="7" type="ORF">AALO_G00297330</name>
</gene>
<evidence type="ECO:0000256" key="3">
    <source>
        <dbReference type="ARBA" id="ARBA00022833"/>
    </source>
</evidence>
<evidence type="ECO:0000256" key="2">
    <source>
        <dbReference type="ARBA" id="ARBA00022771"/>
    </source>
</evidence>
<evidence type="ECO:0000259" key="6">
    <source>
        <dbReference type="PROSITE" id="PS50089"/>
    </source>
</evidence>
<name>A0AAV6FII6_9TELE</name>
<evidence type="ECO:0000313" key="7">
    <source>
        <dbReference type="EMBL" id="KAG5260855.1"/>
    </source>
</evidence>
<keyword evidence="3" id="KW-0862">Zinc</keyword>
<keyword evidence="8" id="KW-1185">Reference proteome</keyword>
<dbReference type="SUPFAM" id="SSF57850">
    <property type="entry name" value="RING/U-box"/>
    <property type="match status" value="1"/>
</dbReference>
<keyword evidence="1" id="KW-0479">Metal-binding</keyword>
<dbReference type="GO" id="GO:0005634">
    <property type="term" value="C:nucleus"/>
    <property type="evidence" value="ECO:0007669"/>
    <property type="project" value="TreeGrafter"/>
</dbReference>
<sequence length="282" mass="31895">MQGLLLSKCPTSLLKMSEEMRNHGRSRKRKRSSRQSRRAVQPNSSYYILSSREGDPSLPGTSTATSISYHTDLEQQLRADSLFLLRSDVLILDDEDSRRSKRSRPVGSSMPTNGRRSPQPGTSRDLYAPSELQQRAWSPSSPDIPIATISDSEDPALPSMTRADTPIFITDISDDQDELPDIFFVGMLGTPYIEMEFNLVDEVVTLWEIHNHLPLNVPYDLPTMIFNPENANEQSDCRICLSNYVEGEELTILPCSHNFHSNCVNQWLLQSPTCPMCRTQMN</sequence>
<dbReference type="InterPro" id="IPR001841">
    <property type="entry name" value="Znf_RING"/>
</dbReference>
<comment type="caution">
    <text evidence="7">The sequence shown here is derived from an EMBL/GenBank/DDBJ whole genome shotgun (WGS) entry which is preliminary data.</text>
</comment>
<evidence type="ECO:0000256" key="5">
    <source>
        <dbReference type="SAM" id="MobiDB-lite"/>
    </source>
</evidence>
<feature type="region of interest" description="Disordered" evidence="5">
    <location>
        <begin position="19"/>
        <end position="63"/>
    </location>
</feature>
<evidence type="ECO:0000256" key="4">
    <source>
        <dbReference type="PROSITE-ProRule" id="PRU00175"/>
    </source>
</evidence>
<dbReference type="Pfam" id="PF13639">
    <property type="entry name" value="zf-RING_2"/>
    <property type="match status" value="1"/>
</dbReference>
<dbReference type="GO" id="GO:0006511">
    <property type="term" value="P:ubiquitin-dependent protein catabolic process"/>
    <property type="evidence" value="ECO:0007669"/>
    <property type="project" value="TreeGrafter"/>
</dbReference>
<proteinExistence type="predicted"/>
<dbReference type="GO" id="GO:0008270">
    <property type="term" value="F:zinc ion binding"/>
    <property type="evidence" value="ECO:0007669"/>
    <property type="project" value="UniProtKB-KW"/>
</dbReference>
<feature type="compositionally biased region" description="Polar residues" evidence="5">
    <location>
        <begin position="109"/>
        <end position="122"/>
    </location>
</feature>
<dbReference type="AlphaFoldDB" id="A0AAV6FII6"/>
<organism evidence="7 8">
    <name type="scientific">Alosa alosa</name>
    <name type="common">allis shad</name>
    <dbReference type="NCBI Taxonomy" id="278164"/>
    <lineage>
        <taxon>Eukaryota</taxon>
        <taxon>Metazoa</taxon>
        <taxon>Chordata</taxon>
        <taxon>Craniata</taxon>
        <taxon>Vertebrata</taxon>
        <taxon>Euteleostomi</taxon>
        <taxon>Actinopterygii</taxon>
        <taxon>Neopterygii</taxon>
        <taxon>Teleostei</taxon>
        <taxon>Clupei</taxon>
        <taxon>Clupeiformes</taxon>
        <taxon>Clupeoidei</taxon>
        <taxon>Clupeidae</taxon>
        <taxon>Alosa</taxon>
    </lineage>
</organism>
<dbReference type="InterPro" id="IPR051834">
    <property type="entry name" value="RING_finger_E3_ligase"/>
</dbReference>
<dbReference type="EMBL" id="JADWDJ010000024">
    <property type="protein sequence ID" value="KAG5260855.1"/>
    <property type="molecule type" value="Genomic_DNA"/>
</dbReference>
<evidence type="ECO:0000313" key="8">
    <source>
        <dbReference type="Proteomes" id="UP000823561"/>
    </source>
</evidence>
<reference evidence="7" key="1">
    <citation type="submission" date="2020-10" db="EMBL/GenBank/DDBJ databases">
        <title>Chromosome-scale genome assembly of the Allis shad, Alosa alosa.</title>
        <authorList>
            <person name="Margot Z."/>
            <person name="Christophe K."/>
            <person name="Cabau C."/>
            <person name="Louis A."/>
            <person name="Berthelot C."/>
            <person name="Parey E."/>
            <person name="Roest Crollius H."/>
            <person name="Montfort J."/>
            <person name="Robinson-Rechavi M."/>
            <person name="Bucao C."/>
            <person name="Bouchez O."/>
            <person name="Gislard M."/>
            <person name="Lluch J."/>
            <person name="Milhes M."/>
            <person name="Lampietro C."/>
            <person name="Lopez Roques C."/>
            <person name="Donnadieu C."/>
            <person name="Braasch I."/>
            <person name="Desvignes T."/>
            <person name="Postlethwait J."/>
            <person name="Bobe J."/>
            <person name="Guiguen Y."/>
        </authorList>
    </citation>
    <scope>NUCLEOTIDE SEQUENCE</scope>
    <source>
        <strain evidence="7">M-15738</strain>
        <tissue evidence="7">Blood</tissue>
    </source>
</reference>
<dbReference type="GO" id="GO:0061630">
    <property type="term" value="F:ubiquitin protein ligase activity"/>
    <property type="evidence" value="ECO:0007669"/>
    <property type="project" value="TreeGrafter"/>
</dbReference>
<feature type="region of interest" description="Disordered" evidence="5">
    <location>
        <begin position="96"/>
        <end position="160"/>
    </location>
</feature>
<dbReference type="Gene3D" id="3.30.40.10">
    <property type="entry name" value="Zinc/RING finger domain, C3HC4 (zinc finger)"/>
    <property type="match status" value="1"/>
</dbReference>